<evidence type="ECO:0000256" key="1">
    <source>
        <dbReference type="ARBA" id="ARBA00006484"/>
    </source>
</evidence>
<sequence>MADTRKSVLITGCTPGSIGHALVLEFHQRGLRVFATARRLEVLDDLRAKGIDTLALDVANDESVRAAAARVRELTGGKLDILVNNAGRTYTNPVLDADVSEVEALFAANLFGAMRMVKEFGTMVIAAKGKIVNNGSIAGTIPMPFRSAYGASKAALFSWGDSLRVEMAPFGVQVVNLATGPVLTTMVVNDHVGSGPPGSLYASVFPTVDKVTSDGGKRAMPASQWAKATVSAVLKTNSPRWFWKGTGASIVWFLSTFIPRGLMQTISSSMWGLNKLAQELKKKA</sequence>
<dbReference type="OrthoDB" id="2102561at2759"/>
<gene>
    <name evidence="5" type="ORF">EXIGLDRAFT_764026</name>
</gene>
<dbReference type="PROSITE" id="PS00061">
    <property type="entry name" value="ADH_SHORT"/>
    <property type="match status" value="1"/>
</dbReference>
<dbReference type="PANTHER" id="PTHR44169">
    <property type="entry name" value="NADPH-DEPENDENT 1-ACYLDIHYDROXYACETONE PHOSPHATE REDUCTASE"/>
    <property type="match status" value="1"/>
</dbReference>
<dbReference type="EMBL" id="KV425925">
    <property type="protein sequence ID" value="KZV97821.1"/>
    <property type="molecule type" value="Genomic_DNA"/>
</dbReference>
<dbReference type="Proteomes" id="UP000077266">
    <property type="component" value="Unassembled WGS sequence"/>
</dbReference>
<dbReference type="PRINTS" id="PR00081">
    <property type="entry name" value="GDHRDH"/>
</dbReference>
<dbReference type="GO" id="GO:0006654">
    <property type="term" value="P:phosphatidic acid biosynthetic process"/>
    <property type="evidence" value="ECO:0007669"/>
    <property type="project" value="TreeGrafter"/>
</dbReference>
<protein>
    <submittedName>
        <fullName evidence="5">NAD(P)-binding protein</fullName>
    </submittedName>
</protein>
<name>A0A165LGW0_EXIGL</name>
<dbReference type="SUPFAM" id="SSF51735">
    <property type="entry name" value="NAD(P)-binding Rossmann-fold domains"/>
    <property type="match status" value="1"/>
</dbReference>
<dbReference type="GO" id="GO:0019433">
    <property type="term" value="P:triglyceride catabolic process"/>
    <property type="evidence" value="ECO:0007669"/>
    <property type="project" value="TreeGrafter"/>
</dbReference>
<reference evidence="5 6" key="1">
    <citation type="journal article" date="2016" name="Mol. Biol. Evol.">
        <title>Comparative Genomics of Early-Diverging Mushroom-Forming Fungi Provides Insights into the Origins of Lignocellulose Decay Capabilities.</title>
        <authorList>
            <person name="Nagy L.G."/>
            <person name="Riley R."/>
            <person name="Tritt A."/>
            <person name="Adam C."/>
            <person name="Daum C."/>
            <person name="Floudas D."/>
            <person name="Sun H."/>
            <person name="Yadav J.S."/>
            <person name="Pangilinan J."/>
            <person name="Larsson K.H."/>
            <person name="Matsuura K."/>
            <person name="Barry K."/>
            <person name="Labutti K."/>
            <person name="Kuo R."/>
            <person name="Ohm R.A."/>
            <person name="Bhattacharya S.S."/>
            <person name="Shirouzu T."/>
            <person name="Yoshinaga Y."/>
            <person name="Martin F.M."/>
            <person name="Grigoriev I.V."/>
            <person name="Hibbett D.S."/>
        </authorList>
    </citation>
    <scope>NUCLEOTIDE SEQUENCE [LARGE SCALE GENOMIC DNA]</scope>
    <source>
        <strain evidence="5 6">HHB12029</strain>
    </source>
</reference>
<dbReference type="GO" id="GO:0000140">
    <property type="term" value="F:acylglycerone-phosphate reductase (NADP+) activity"/>
    <property type="evidence" value="ECO:0007669"/>
    <property type="project" value="TreeGrafter"/>
</dbReference>
<dbReference type="CDD" id="cd05374">
    <property type="entry name" value="17beta-HSD-like_SDR_c"/>
    <property type="match status" value="1"/>
</dbReference>
<organism evidence="5 6">
    <name type="scientific">Exidia glandulosa HHB12029</name>
    <dbReference type="NCBI Taxonomy" id="1314781"/>
    <lineage>
        <taxon>Eukaryota</taxon>
        <taxon>Fungi</taxon>
        <taxon>Dikarya</taxon>
        <taxon>Basidiomycota</taxon>
        <taxon>Agaricomycotina</taxon>
        <taxon>Agaricomycetes</taxon>
        <taxon>Auriculariales</taxon>
        <taxon>Exidiaceae</taxon>
        <taxon>Exidia</taxon>
    </lineage>
</organism>
<keyword evidence="2" id="KW-0521">NADP</keyword>
<evidence type="ECO:0000313" key="5">
    <source>
        <dbReference type="EMBL" id="KZV97821.1"/>
    </source>
</evidence>
<dbReference type="STRING" id="1314781.A0A165LGW0"/>
<evidence type="ECO:0000256" key="3">
    <source>
        <dbReference type="ARBA" id="ARBA00023002"/>
    </source>
</evidence>
<keyword evidence="6" id="KW-1185">Reference proteome</keyword>
<dbReference type="AlphaFoldDB" id="A0A165LGW0"/>
<dbReference type="GO" id="GO:0005783">
    <property type="term" value="C:endoplasmic reticulum"/>
    <property type="evidence" value="ECO:0007669"/>
    <property type="project" value="TreeGrafter"/>
</dbReference>
<comment type="similarity">
    <text evidence="1 4">Belongs to the short-chain dehydrogenases/reductases (SDR) family.</text>
</comment>
<evidence type="ECO:0000313" key="6">
    <source>
        <dbReference type="Proteomes" id="UP000077266"/>
    </source>
</evidence>
<dbReference type="InterPro" id="IPR002347">
    <property type="entry name" value="SDR_fam"/>
</dbReference>
<dbReference type="FunCoup" id="A0A165LGW0">
    <property type="interactions" value="148"/>
</dbReference>
<dbReference type="GO" id="GO:0004806">
    <property type="term" value="F:triacylglycerol lipase activity"/>
    <property type="evidence" value="ECO:0007669"/>
    <property type="project" value="TreeGrafter"/>
</dbReference>
<dbReference type="Pfam" id="PF00106">
    <property type="entry name" value="adh_short"/>
    <property type="match status" value="1"/>
</dbReference>
<dbReference type="PRINTS" id="PR00080">
    <property type="entry name" value="SDRFAMILY"/>
</dbReference>
<evidence type="ECO:0000256" key="4">
    <source>
        <dbReference type="RuleBase" id="RU000363"/>
    </source>
</evidence>
<dbReference type="GO" id="GO:0005811">
    <property type="term" value="C:lipid droplet"/>
    <property type="evidence" value="ECO:0007669"/>
    <property type="project" value="TreeGrafter"/>
</dbReference>
<keyword evidence="3" id="KW-0560">Oxidoreductase</keyword>
<dbReference type="InParanoid" id="A0A165LGW0"/>
<dbReference type="Gene3D" id="3.40.50.720">
    <property type="entry name" value="NAD(P)-binding Rossmann-like Domain"/>
    <property type="match status" value="1"/>
</dbReference>
<dbReference type="InterPro" id="IPR036291">
    <property type="entry name" value="NAD(P)-bd_dom_sf"/>
</dbReference>
<dbReference type="InterPro" id="IPR020904">
    <property type="entry name" value="Sc_DH/Rdtase_CS"/>
</dbReference>
<proteinExistence type="inferred from homology"/>
<evidence type="ECO:0000256" key="2">
    <source>
        <dbReference type="ARBA" id="ARBA00022857"/>
    </source>
</evidence>
<dbReference type="PANTHER" id="PTHR44169:SF6">
    <property type="entry name" value="NADPH-DEPENDENT 1-ACYLDIHYDROXYACETONE PHOSPHATE REDUCTASE"/>
    <property type="match status" value="1"/>
</dbReference>
<accession>A0A165LGW0</accession>